<feature type="transmembrane region" description="Helical" evidence="2">
    <location>
        <begin position="196"/>
        <end position="215"/>
    </location>
</feature>
<dbReference type="InterPro" id="IPR001623">
    <property type="entry name" value="DnaJ_domain"/>
</dbReference>
<dbReference type="OrthoDB" id="2013770at2759"/>
<organism evidence="4 5">
    <name type="scientific">Rhynchospora breviuscula</name>
    <dbReference type="NCBI Taxonomy" id="2022672"/>
    <lineage>
        <taxon>Eukaryota</taxon>
        <taxon>Viridiplantae</taxon>
        <taxon>Streptophyta</taxon>
        <taxon>Embryophyta</taxon>
        <taxon>Tracheophyta</taxon>
        <taxon>Spermatophyta</taxon>
        <taxon>Magnoliopsida</taxon>
        <taxon>Liliopsida</taxon>
        <taxon>Poales</taxon>
        <taxon>Cyperaceae</taxon>
        <taxon>Cyperoideae</taxon>
        <taxon>Rhynchosporeae</taxon>
        <taxon>Rhynchospora</taxon>
    </lineage>
</organism>
<protein>
    <recommendedName>
        <fullName evidence="3">J domain-containing protein</fullName>
    </recommendedName>
</protein>
<evidence type="ECO:0000256" key="1">
    <source>
        <dbReference type="SAM" id="Coils"/>
    </source>
</evidence>
<keyword evidence="2" id="KW-1133">Transmembrane helix</keyword>
<dbReference type="InterPro" id="IPR036869">
    <property type="entry name" value="J_dom_sf"/>
</dbReference>
<dbReference type="FunFam" id="1.10.287.110:FF:000080">
    <property type="entry name" value="NAD(P)H-quinone oxidoreductase subunit U chloroplastic"/>
    <property type="match status" value="1"/>
</dbReference>
<comment type="caution">
    <text evidence="4">The sequence shown here is derived from an EMBL/GenBank/DDBJ whole genome shotgun (WGS) entry which is preliminary data.</text>
</comment>
<sequence length="217" mass="23814">MAVVGIPSPAIKLAAASHHRSIFFISRSKCRLLFPIKCSTEAAGTADESTASSSSGDEGGVAVVSGGLGRPSIISTTNVQKAIRGLPITDVDHYGRLGVPRSASNKQIQLAYKSKCEELKNKEGLEEEEAQEELDLLKESYAILSIEEERRLYDWSLARSAKPDRYVWPFEVDDDSMKSPEAPPPEEPEDVVPTRLVGYFFLGWIILSFALSVTLNR</sequence>
<keyword evidence="2" id="KW-0812">Transmembrane</keyword>
<evidence type="ECO:0000313" key="4">
    <source>
        <dbReference type="EMBL" id="KAJ1696748.1"/>
    </source>
</evidence>
<keyword evidence="5" id="KW-1185">Reference proteome</keyword>
<reference evidence="4" key="1">
    <citation type="journal article" date="2022" name="Cell">
        <title>Repeat-based holocentromeres influence genome architecture and karyotype evolution.</title>
        <authorList>
            <person name="Hofstatter P.G."/>
            <person name="Thangavel G."/>
            <person name="Lux T."/>
            <person name="Neumann P."/>
            <person name="Vondrak T."/>
            <person name="Novak P."/>
            <person name="Zhang M."/>
            <person name="Costa L."/>
            <person name="Castellani M."/>
            <person name="Scott A."/>
            <person name="Toegelov H."/>
            <person name="Fuchs J."/>
            <person name="Mata-Sucre Y."/>
            <person name="Dias Y."/>
            <person name="Vanzela A.L.L."/>
            <person name="Huettel B."/>
            <person name="Almeida C.C.S."/>
            <person name="Simkova H."/>
            <person name="Souza G."/>
            <person name="Pedrosa-Harand A."/>
            <person name="Macas J."/>
            <person name="Mayer K.F.X."/>
            <person name="Houben A."/>
            <person name="Marques A."/>
        </authorList>
    </citation>
    <scope>NUCLEOTIDE SEQUENCE</scope>
    <source>
        <strain evidence="4">RhyBre1mFocal</strain>
    </source>
</reference>
<dbReference type="InterPro" id="IPR044199">
    <property type="entry name" value="NdhU_chloroplastic"/>
</dbReference>
<evidence type="ECO:0000313" key="5">
    <source>
        <dbReference type="Proteomes" id="UP001151287"/>
    </source>
</evidence>
<accession>A0A9Q0HSY4</accession>
<keyword evidence="1" id="KW-0175">Coiled coil</keyword>
<dbReference type="GO" id="GO:0009535">
    <property type="term" value="C:chloroplast thylakoid membrane"/>
    <property type="evidence" value="ECO:0007669"/>
    <property type="project" value="InterPro"/>
</dbReference>
<evidence type="ECO:0000256" key="2">
    <source>
        <dbReference type="SAM" id="Phobius"/>
    </source>
</evidence>
<dbReference type="Pfam" id="PF00226">
    <property type="entry name" value="DnaJ"/>
    <property type="match status" value="1"/>
</dbReference>
<evidence type="ECO:0000259" key="3">
    <source>
        <dbReference type="PROSITE" id="PS50076"/>
    </source>
</evidence>
<dbReference type="Proteomes" id="UP001151287">
    <property type="component" value="Unassembled WGS sequence"/>
</dbReference>
<dbReference type="GO" id="GO:0010598">
    <property type="term" value="C:NAD(P)H dehydrogenase complex (plastoquinone)"/>
    <property type="evidence" value="ECO:0007669"/>
    <property type="project" value="InterPro"/>
</dbReference>
<keyword evidence="2" id="KW-0472">Membrane</keyword>
<dbReference type="SMART" id="SM00271">
    <property type="entry name" value="DnaJ"/>
    <property type="match status" value="1"/>
</dbReference>
<dbReference type="PANTHER" id="PTHR47726">
    <property type="entry name" value="NAD(P)H-QUINONE OXIDOREDUCTASE SUBUNIT U, CHLOROPLASTIC"/>
    <property type="match status" value="1"/>
</dbReference>
<proteinExistence type="predicted"/>
<dbReference type="GO" id="GO:0005783">
    <property type="term" value="C:endoplasmic reticulum"/>
    <property type="evidence" value="ECO:0007669"/>
    <property type="project" value="UniProtKB-ARBA"/>
</dbReference>
<feature type="coiled-coil region" evidence="1">
    <location>
        <begin position="120"/>
        <end position="147"/>
    </location>
</feature>
<gene>
    <name evidence="4" type="ORF">LUZ63_005260</name>
</gene>
<dbReference type="AlphaFoldDB" id="A0A9Q0HSY4"/>
<dbReference type="SUPFAM" id="SSF46565">
    <property type="entry name" value="Chaperone J-domain"/>
    <property type="match status" value="1"/>
</dbReference>
<name>A0A9Q0HSY4_9POAL</name>
<feature type="domain" description="J" evidence="3">
    <location>
        <begin position="92"/>
        <end position="157"/>
    </location>
</feature>
<dbReference type="EMBL" id="JAMQYH010000002">
    <property type="protein sequence ID" value="KAJ1696748.1"/>
    <property type="molecule type" value="Genomic_DNA"/>
</dbReference>
<dbReference type="Gene3D" id="1.10.287.110">
    <property type="entry name" value="DnaJ domain"/>
    <property type="match status" value="1"/>
</dbReference>
<dbReference type="PANTHER" id="PTHR47726:SF1">
    <property type="entry name" value="NAD(P)H-QUINONE OXIDOREDUCTASE SUBUNIT U, CHLOROPLASTIC"/>
    <property type="match status" value="1"/>
</dbReference>
<dbReference type="PROSITE" id="PS50076">
    <property type="entry name" value="DNAJ_2"/>
    <property type="match status" value="1"/>
</dbReference>